<dbReference type="SMART" id="SM00443">
    <property type="entry name" value="G_patch"/>
    <property type="match status" value="1"/>
</dbReference>
<dbReference type="GO" id="GO:0071008">
    <property type="term" value="C:U2-type post-mRNA release spliceosomal complex"/>
    <property type="evidence" value="ECO:0007669"/>
    <property type="project" value="TreeGrafter"/>
</dbReference>
<dbReference type="InterPro" id="IPR022783">
    <property type="entry name" value="GCFC_dom"/>
</dbReference>
<dbReference type="InterPro" id="IPR045211">
    <property type="entry name" value="TFP11/STIP/Ntr1"/>
</dbReference>
<evidence type="ECO:0000313" key="4">
    <source>
        <dbReference type="EMBL" id="KAJ5217255.1"/>
    </source>
</evidence>
<sequence>MDSPSSHGQKRKANEESSDEDARATTGFRGFKRAVPRSESPPAMGGLGSSNRNSWNNAANQSTASQGANSFAARMMAKMGYVEGQGLGSRGEGIVNPIEAQARPQGAGLGAVREKTKQARQEEKREAARRGERIDDSSDEDTLKQRKIKRKLEGETHQGRSGPGTPTARSKPKYRTARQLEEALGGLEVPNVFKDMINATGKEFKGMENRTQFLTEGESQRAQLERRLRMDIEAGADAWKAQKDREKYMEEEEARLMEEIDESAAEIDTMEKFLAALGDLKIAQQDEISETKFDQMVSKVQSLAATYQASIEESYFREAAVAALHPVFKEAVAIWEPLQNPRFLVNSMERARPILCSREEIEEPLRQRQKTTLYESIFLFIWLPKVRSAITNHWDVYDPSPVTDLMDAWKSVLPACVYSDILEHSIVPKLDATMKLWKPKQSRREHESQQDGKFPYWLFAWLQYLGDRHTDPKSPSGLMADAKRKFREILDSWPLRKGLIQGLELWQFALGSEFDTCMINHLLPRLARHLRGHFTINPQDQDMRALENVLQWHEMFKPNVLGLLFVQEFFPKWHEILYLWLTNDPNYEEVGAWFSWWKTQLPEKVNELTIVDDEWNKGLKTMDLALQLGDRVAAELPRPVATASAKPPPQKGATAAPATAAASTVRSKPRQREVEDVSFRDIVEAWCEEQGLLLMPIREAHPDNGQPLFRLSKNATGKGGAILFLLGDVIWVRNKRSNDVYMPVGLEDRLIEFAEGRQKK</sequence>
<dbReference type="GO" id="GO:0003676">
    <property type="term" value="F:nucleic acid binding"/>
    <property type="evidence" value="ECO:0007669"/>
    <property type="project" value="InterPro"/>
</dbReference>
<organism evidence="4 5">
    <name type="scientific">Penicillium chermesinum</name>
    <dbReference type="NCBI Taxonomy" id="63820"/>
    <lineage>
        <taxon>Eukaryota</taxon>
        <taxon>Fungi</taxon>
        <taxon>Dikarya</taxon>
        <taxon>Ascomycota</taxon>
        <taxon>Pezizomycotina</taxon>
        <taxon>Eurotiomycetes</taxon>
        <taxon>Eurotiomycetidae</taxon>
        <taxon>Eurotiales</taxon>
        <taxon>Aspergillaceae</taxon>
        <taxon>Penicillium</taxon>
    </lineage>
</organism>
<dbReference type="RefSeq" id="XP_058326126.1">
    <property type="nucleotide sequence ID" value="XM_058479558.1"/>
</dbReference>
<feature type="compositionally biased region" description="Basic and acidic residues" evidence="2">
    <location>
        <begin position="112"/>
        <end position="144"/>
    </location>
</feature>
<dbReference type="Proteomes" id="UP001150941">
    <property type="component" value="Unassembled WGS sequence"/>
</dbReference>
<feature type="region of interest" description="Disordered" evidence="2">
    <location>
        <begin position="639"/>
        <end position="669"/>
    </location>
</feature>
<dbReference type="GO" id="GO:0000390">
    <property type="term" value="P:spliceosomal complex disassembly"/>
    <property type="evidence" value="ECO:0007669"/>
    <property type="project" value="InterPro"/>
</dbReference>
<evidence type="ECO:0000313" key="5">
    <source>
        <dbReference type="Proteomes" id="UP001150941"/>
    </source>
</evidence>
<accession>A0A9W9NCD4</accession>
<dbReference type="Pfam" id="PF07842">
    <property type="entry name" value="GCFC"/>
    <property type="match status" value="1"/>
</dbReference>
<evidence type="ECO:0000256" key="2">
    <source>
        <dbReference type="SAM" id="MobiDB-lite"/>
    </source>
</evidence>
<dbReference type="EMBL" id="JAPQKS010000008">
    <property type="protein sequence ID" value="KAJ5217255.1"/>
    <property type="molecule type" value="Genomic_DNA"/>
</dbReference>
<dbReference type="AlphaFoldDB" id="A0A9W9NCD4"/>
<dbReference type="GeneID" id="83206862"/>
<feature type="region of interest" description="Disordered" evidence="2">
    <location>
        <begin position="1"/>
        <end position="67"/>
    </location>
</feature>
<feature type="compositionally biased region" description="Low complexity" evidence="2">
    <location>
        <begin position="49"/>
        <end position="62"/>
    </location>
</feature>
<comment type="similarity">
    <text evidence="1">Belongs to the TFP11/STIP family.</text>
</comment>
<dbReference type="PROSITE" id="PS50174">
    <property type="entry name" value="G_PATCH"/>
    <property type="match status" value="1"/>
</dbReference>
<evidence type="ECO:0000256" key="1">
    <source>
        <dbReference type="ARBA" id="ARBA00010900"/>
    </source>
</evidence>
<feature type="compositionally biased region" description="Low complexity" evidence="2">
    <location>
        <begin position="651"/>
        <end position="662"/>
    </location>
</feature>
<dbReference type="PANTHER" id="PTHR23329">
    <property type="entry name" value="TUFTELIN-INTERACTING PROTEIN 11-RELATED"/>
    <property type="match status" value="1"/>
</dbReference>
<gene>
    <name evidence="4" type="ORF">N7468_010263</name>
</gene>
<dbReference type="InterPro" id="IPR000467">
    <property type="entry name" value="G_patch_dom"/>
</dbReference>
<feature type="domain" description="G-patch" evidence="3">
    <location>
        <begin position="68"/>
        <end position="114"/>
    </location>
</feature>
<proteinExistence type="inferred from homology"/>
<dbReference type="Pfam" id="PF01585">
    <property type="entry name" value="G-patch"/>
    <property type="match status" value="1"/>
</dbReference>
<name>A0A9W9NCD4_9EURO</name>
<feature type="compositionally biased region" description="Basic and acidic residues" evidence="2">
    <location>
        <begin position="12"/>
        <end position="23"/>
    </location>
</feature>
<dbReference type="OrthoDB" id="4822at2759"/>
<evidence type="ECO:0000259" key="3">
    <source>
        <dbReference type="PROSITE" id="PS50174"/>
    </source>
</evidence>
<reference evidence="4" key="2">
    <citation type="journal article" date="2023" name="IMA Fungus">
        <title>Comparative genomic study of the Penicillium genus elucidates a diverse pangenome and 15 lateral gene transfer events.</title>
        <authorList>
            <person name="Petersen C."/>
            <person name="Sorensen T."/>
            <person name="Nielsen M.R."/>
            <person name="Sondergaard T.E."/>
            <person name="Sorensen J.L."/>
            <person name="Fitzpatrick D.A."/>
            <person name="Frisvad J.C."/>
            <person name="Nielsen K.L."/>
        </authorList>
    </citation>
    <scope>NUCLEOTIDE SEQUENCE</scope>
    <source>
        <strain evidence="4">IBT 19713</strain>
    </source>
</reference>
<feature type="region of interest" description="Disordered" evidence="2">
    <location>
        <begin position="97"/>
        <end position="175"/>
    </location>
</feature>
<protein>
    <submittedName>
        <fullName evidence="4">G-patch domain protein (TFIP11)</fullName>
    </submittedName>
</protein>
<keyword evidence="5" id="KW-1185">Reference proteome</keyword>
<comment type="caution">
    <text evidence="4">The sequence shown here is derived from an EMBL/GenBank/DDBJ whole genome shotgun (WGS) entry which is preliminary data.</text>
</comment>
<reference evidence="4" key="1">
    <citation type="submission" date="2022-11" db="EMBL/GenBank/DDBJ databases">
        <authorList>
            <person name="Petersen C."/>
        </authorList>
    </citation>
    <scope>NUCLEOTIDE SEQUENCE</scope>
    <source>
        <strain evidence="4">IBT 19713</strain>
    </source>
</reference>
<dbReference type="PANTHER" id="PTHR23329:SF1">
    <property type="entry name" value="TUFTELIN-INTERACTING PROTEIN 11"/>
    <property type="match status" value="1"/>
</dbReference>